<dbReference type="EMBL" id="JFZT01000044">
    <property type="protein sequence ID" value="EZQ04922.1"/>
    <property type="molecule type" value="Genomic_DNA"/>
</dbReference>
<feature type="transmembrane region" description="Helical" evidence="6">
    <location>
        <begin position="328"/>
        <end position="348"/>
    </location>
</feature>
<dbReference type="InterPro" id="IPR005829">
    <property type="entry name" value="Sugar_transporter_CS"/>
</dbReference>
<evidence type="ECO:0000256" key="6">
    <source>
        <dbReference type="SAM" id="Phobius"/>
    </source>
</evidence>
<dbReference type="Gene3D" id="1.20.1250.20">
    <property type="entry name" value="MFS general substrate transporter like domains"/>
    <property type="match status" value="1"/>
</dbReference>
<keyword evidence="4 6" id="KW-1133">Transmembrane helix</keyword>
<dbReference type="GO" id="GO:0022857">
    <property type="term" value="F:transmembrane transporter activity"/>
    <property type="evidence" value="ECO:0007669"/>
    <property type="project" value="InterPro"/>
</dbReference>
<dbReference type="InterPro" id="IPR005828">
    <property type="entry name" value="MFS_sugar_transport-like"/>
</dbReference>
<feature type="transmembrane region" description="Helical" evidence="6">
    <location>
        <begin position="446"/>
        <end position="468"/>
    </location>
</feature>
<dbReference type="PROSITE" id="PS00216">
    <property type="entry name" value="SUGAR_TRANSPORT_1"/>
    <property type="match status" value="1"/>
</dbReference>
<dbReference type="OrthoDB" id="117970at2157"/>
<name>A0A031LLH7_9CREN</name>
<feature type="transmembrane region" description="Helical" evidence="6">
    <location>
        <begin position="291"/>
        <end position="316"/>
    </location>
</feature>
<evidence type="ECO:0000313" key="9">
    <source>
        <dbReference type="Proteomes" id="UP000024332"/>
    </source>
</evidence>
<feature type="domain" description="Major facilitator superfamily (MFS) profile" evidence="7">
    <location>
        <begin position="28"/>
        <end position="468"/>
    </location>
</feature>
<dbReference type="InterPro" id="IPR036259">
    <property type="entry name" value="MFS_trans_sf"/>
</dbReference>
<keyword evidence="5 6" id="KW-0472">Membrane</keyword>
<comment type="subcellular location">
    <subcellularLocation>
        <location evidence="1">Membrane</location>
        <topology evidence="1">Multi-pass membrane protein</topology>
    </subcellularLocation>
</comment>
<accession>A0A031LLH7</accession>
<dbReference type="RefSeq" id="WP_048099852.1">
    <property type="nucleotide sequence ID" value="NZ_JFZT01000044.1"/>
</dbReference>
<feature type="transmembrane region" description="Helical" evidence="6">
    <location>
        <begin position="68"/>
        <end position="87"/>
    </location>
</feature>
<keyword evidence="2" id="KW-0813">Transport</keyword>
<keyword evidence="3 6" id="KW-0812">Transmembrane</keyword>
<evidence type="ECO:0000256" key="4">
    <source>
        <dbReference type="ARBA" id="ARBA00022989"/>
    </source>
</evidence>
<comment type="caution">
    <text evidence="8">The sequence shown here is derived from an EMBL/GenBank/DDBJ whole genome shotgun (WGS) entry which is preliminary data.</text>
</comment>
<dbReference type="InterPro" id="IPR020846">
    <property type="entry name" value="MFS_dom"/>
</dbReference>
<dbReference type="AlphaFoldDB" id="A0A031LLH7"/>
<reference evidence="8 9" key="1">
    <citation type="submission" date="2014-03" db="EMBL/GenBank/DDBJ databases">
        <title>Draft genome sequence of the novel thermoacidophilic archaea Acidianus copahuensis ALE1 strain, isolated from Copahue volcanic area in Neuquen Argentina.</title>
        <authorList>
            <person name="Urbieta M.S."/>
            <person name="Rascovan N."/>
            <person name="Castro C."/>
            <person name="Revale S."/>
            <person name="Giaveno M.A."/>
            <person name="Vazquez M.P."/>
            <person name="Donati E.R."/>
        </authorList>
    </citation>
    <scope>NUCLEOTIDE SEQUENCE [LARGE SCALE GENOMIC DNA]</scope>
    <source>
        <strain evidence="8 9">ALE1</strain>
    </source>
</reference>
<dbReference type="PROSITE" id="PS00217">
    <property type="entry name" value="SUGAR_TRANSPORT_2"/>
    <property type="match status" value="1"/>
</dbReference>
<evidence type="ECO:0000259" key="7">
    <source>
        <dbReference type="PROSITE" id="PS50850"/>
    </source>
</evidence>
<dbReference type="PANTHER" id="PTHR23511">
    <property type="entry name" value="SYNAPTIC VESICLE GLYCOPROTEIN 2"/>
    <property type="match status" value="1"/>
</dbReference>
<feature type="transmembrane region" description="Helical" evidence="6">
    <location>
        <begin position="355"/>
        <end position="375"/>
    </location>
</feature>
<keyword evidence="9" id="KW-1185">Reference proteome</keyword>
<dbReference type="CDD" id="cd17316">
    <property type="entry name" value="MFS_SV2_like"/>
    <property type="match status" value="1"/>
</dbReference>
<dbReference type="STRING" id="1160895.CM19_08120"/>
<feature type="transmembrane region" description="Helical" evidence="6">
    <location>
        <begin position="99"/>
        <end position="118"/>
    </location>
</feature>
<dbReference type="PANTHER" id="PTHR23511:SF34">
    <property type="entry name" value="SYNAPTIC VESICLE GLYCOPROTEIN 2"/>
    <property type="match status" value="1"/>
</dbReference>
<evidence type="ECO:0000313" key="8">
    <source>
        <dbReference type="EMBL" id="EZQ04922.1"/>
    </source>
</evidence>
<feature type="transmembrane region" description="Helical" evidence="6">
    <location>
        <begin position="207"/>
        <end position="226"/>
    </location>
</feature>
<dbReference type="Pfam" id="PF00083">
    <property type="entry name" value="Sugar_tr"/>
    <property type="match status" value="1"/>
</dbReference>
<dbReference type="GO" id="GO:0016020">
    <property type="term" value="C:membrane"/>
    <property type="evidence" value="ECO:0007669"/>
    <property type="project" value="UniProtKB-SubCell"/>
</dbReference>
<sequence length="477" mass="51464">MGASQEEKAGEIVARMDRLPTWAFDYIFLWIVGIGELFTFFDIFNINVSFIQTAVTLFHVPPSKAAPLLGPVVLGNLIGYVVGSLALSPLSDRIGRRNMLMITMIITALGSAFNAVSFNYATFFLARFITGIGIGADLAVVNTYIGEVAPTKYRARYVSLVFTFSTLGAFLGIWIGLLLTTPPAPFPNGLPFALGGLGIFATDGWRIMYAIGALLAIIGILLRVRLPESPRWLISKGRMIEAENIVSAMERKVSKKGLQLPPIPSIVRPVMKASNMPYTEVLRNKLYLKRLAFLLPMWFLAYTTVYSIASGLTSLLTAVGYSTPEAGIISAIGVFGFVLVGPIAFLYGDKIERKFWLGIGAALTVVGGLIVGITSNILIDLLGSIILFFGFNIWVPIAYTWTAESFPTRARTSGFALNDGIGHLGGGIGVVAVTALAVVLPAIQLFGVIVTFMVIAAIIALVLGHYTLNKRLDEISP</sequence>
<evidence type="ECO:0000256" key="3">
    <source>
        <dbReference type="ARBA" id="ARBA00022692"/>
    </source>
</evidence>
<dbReference type="SUPFAM" id="SSF103473">
    <property type="entry name" value="MFS general substrate transporter"/>
    <property type="match status" value="1"/>
</dbReference>
<gene>
    <name evidence="8" type="ORF">CM19_08120</name>
</gene>
<feature type="transmembrane region" description="Helical" evidence="6">
    <location>
        <begin position="421"/>
        <end position="440"/>
    </location>
</feature>
<proteinExistence type="predicted"/>
<dbReference type="PROSITE" id="PS50850">
    <property type="entry name" value="MFS"/>
    <property type="match status" value="1"/>
</dbReference>
<dbReference type="Proteomes" id="UP000024332">
    <property type="component" value="Unassembled WGS sequence"/>
</dbReference>
<protein>
    <submittedName>
        <fullName evidence="8">MFS transporter</fullName>
    </submittedName>
</protein>
<feature type="transmembrane region" description="Helical" evidence="6">
    <location>
        <begin position="381"/>
        <end position="401"/>
    </location>
</feature>
<feature type="transmembrane region" description="Helical" evidence="6">
    <location>
        <begin position="157"/>
        <end position="179"/>
    </location>
</feature>
<evidence type="ECO:0000256" key="2">
    <source>
        <dbReference type="ARBA" id="ARBA00022448"/>
    </source>
</evidence>
<evidence type="ECO:0000256" key="5">
    <source>
        <dbReference type="ARBA" id="ARBA00023136"/>
    </source>
</evidence>
<organism evidence="8 9">
    <name type="scientific">Candidatus Acidianus copahuensis</name>
    <dbReference type="NCBI Taxonomy" id="1160895"/>
    <lineage>
        <taxon>Archaea</taxon>
        <taxon>Thermoproteota</taxon>
        <taxon>Thermoprotei</taxon>
        <taxon>Sulfolobales</taxon>
        <taxon>Sulfolobaceae</taxon>
        <taxon>Acidianus</taxon>
    </lineage>
</organism>
<evidence type="ECO:0000256" key="1">
    <source>
        <dbReference type="ARBA" id="ARBA00004141"/>
    </source>
</evidence>
<feature type="transmembrane region" description="Helical" evidence="6">
    <location>
        <begin position="26"/>
        <end position="48"/>
    </location>
</feature>
<feature type="transmembrane region" description="Helical" evidence="6">
    <location>
        <begin position="124"/>
        <end position="145"/>
    </location>
</feature>